<evidence type="ECO:0000259" key="2">
    <source>
        <dbReference type="Pfam" id="PF00534"/>
    </source>
</evidence>
<dbReference type="PANTHER" id="PTHR46401:SF2">
    <property type="entry name" value="GLYCOSYLTRANSFERASE WBBK-RELATED"/>
    <property type="match status" value="1"/>
</dbReference>
<dbReference type="GO" id="GO:0016757">
    <property type="term" value="F:glycosyltransferase activity"/>
    <property type="evidence" value="ECO:0007669"/>
    <property type="project" value="InterPro"/>
</dbReference>
<protein>
    <submittedName>
        <fullName evidence="4">Glycosyltransferase involved in cell wall bisynthesis</fullName>
    </submittedName>
</protein>
<dbReference type="Proteomes" id="UP000198644">
    <property type="component" value="Unassembled WGS sequence"/>
</dbReference>
<dbReference type="RefSeq" id="WP_092008872.1">
    <property type="nucleotide sequence ID" value="NZ_FOYW01000001.1"/>
</dbReference>
<dbReference type="Pfam" id="PF13439">
    <property type="entry name" value="Glyco_transf_4"/>
    <property type="match status" value="1"/>
</dbReference>
<name>A0A1I6H0A4_9GAMM</name>
<dbReference type="InterPro" id="IPR029063">
    <property type="entry name" value="SAM-dependent_MTases_sf"/>
</dbReference>
<dbReference type="GO" id="GO:0009103">
    <property type="term" value="P:lipopolysaccharide biosynthetic process"/>
    <property type="evidence" value="ECO:0007669"/>
    <property type="project" value="TreeGrafter"/>
</dbReference>
<dbReference type="EMBL" id="FOYW01000001">
    <property type="protein sequence ID" value="SFR47884.1"/>
    <property type="molecule type" value="Genomic_DNA"/>
</dbReference>
<keyword evidence="5" id="KW-1185">Reference proteome</keyword>
<dbReference type="AlphaFoldDB" id="A0A1I6H0A4"/>
<accession>A0A1I6H0A4</accession>
<dbReference type="InterPro" id="IPR028098">
    <property type="entry name" value="Glyco_trans_4-like_N"/>
</dbReference>
<evidence type="ECO:0000313" key="5">
    <source>
        <dbReference type="Proteomes" id="UP000198644"/>
    </source>
</evidence>
<dbReference type="PANTHER" id="PTHR46401">
    <property type="entry name" value="GLYCOSYLTRANSFERASE WBBK-RELATED"/>
    <property type="match status" value="1"/>
</dbReference>
<dbReference type="Gene3D" id="3.40.50.2000">
    <property type="entry name" value="Glycogen Phosphorylase B"/>
    <property type="match status" value="2"/>
</dbReference>
<dbReference type="STRING" id="650891.SAMN05216203_0672"/>
<dbReference type="SUPFAM" id="SSF53335">
    <property type="entry name" value="S-adenosyl-L-methionine-dependent methyltransferases"/>
    <property type="match status" value="1"/>
</dbReference>
<dbReference type="SUPFAM" id="SSF53756">
    <property type="entry name" value="UDP-Glycosyltransferase/glycogen phosphorylase"/>
    <property type="match status" value="1"/>
</dbReference>
<dbReference type="CDD" id="cd03801">
    <property type="entry name" value="GT4_PimA-like"/>
    <property type="match status" value="1"/>
</dbReference>
<keyword evidence="1 4" id="KW-0808">Transferase</keyword>
<evidence type="ECO:0000313" key="4">
    <source>
        <dbReference type="EMBL" id="SFR47884.1"/>
    </source>
</evidence>
<proteinExistence type="predicted"/>
<evidence type="ECO:0000256" key="1">
    <source>
        <dbReference type="ARBA" id="ARBA00022679"/>
    </source>
</evidence>
<evidence type="ECO:0000259" key="3">
    <source>
        <dbReference type="Pfam" id="PF13439"/>
    </source>
</evidence>
<organism evidence="4 5">
    <name type="scientific">Marinobacter daqiaonensis</name>
    <dbReference type="NCBI Taxonomy" id="650891"/>
    <lineage>
        <taxon>Bacteria</taxon>
        <taxon>Pseudomonadati</taxon>
        <taxon>Pseudomonadota</taxon>
        <taxon>Gammaproteobacteria</taxon>
        <taxon>Pseudomonadales</taxon>
        <taxon>Marinobacteraceae</taxon>
        <taxon>Marinobacter</taxon>
    </lineage>
</organism>
<dbReference type="Pfam" id="PF00534">
    <property type="entry name" value="Glycos_transf_1"/>
    <property type="match status" value="1"/>
</dbReference>
<dbReference type="OrthoDB" id="4611853at2"/>
<sequence>MASSEPAWNFVVPGDPEQRTGGYGYVRELVNALNHHGQPATIQSVEGRFPLADDQATAALDAVLASHRDGATVIVDGLALGGCPGPASRHGQRLNLVALVHHPLADEAGLSAQDARYLFDTERRALAAVHRVITTSRTTSDGLDRYGVAGSNITVIEPGVHLPPMSGPRQAPEPGRPLRLLCLAHLSPRKAQHRLVEALATIQEPSWYCELAGSPDRDPAYARHVAQRITDFDLNGRVTLSGELSGEGLERAFQEADLFVLPSEHEGYGMVIDEALARGLPVISSDGGALARTADRPGCVVYPHNDTRALARLLAARLMRPALLQEQREGAWVSRSRLRSWGLCARECIQALSATAPEDRNASVFDADWLELREPADHQARSETLTRLAIDWLAGRGVGDPILVDIGTGTGSNCRYLAPRLSENLTARSRWHLYDQDAGLLEVARCSLPPEATSQFHLGRLTVAGIDVALPAWADLITASALIDLVSEDWLDALATCAARRKAALLIVLSYAGHFELTPAHPRDQALRDLVNAHQHGDKGLGSAQGPRATDCLAGHLRALGYRVTVESSPWQLGGDHQALQLALIAGWVQAAREQAGGDGTGEPGWLDEWHSTRTDQVRRGELAIRVDHQDVFGEPGC</sequence>
<dbReference type="Gene3D" id="3.40.50.150">
    <property type="entry name" value="Vaccinia Virus protein VP39"/>
    <property type="match status" value="1"/>
</dbReference>
<dbReference type="InterPro" id="IPR001296">
    <property type="entry name" value="Glyco_trans_1"/>
</dbReference>
<feature type="domain" description="Glycosyl transferase family 1" evidence="2">
    <location>
        <begin position="171"/>
        <end position="318"/>
    </location>
</feature>
<reference evidence="4 5" key="1">
    <citation type="submission" date="2016-10" db="EMBL/GenBank/DDBJ databases">
        <authorList>
            <person name="de Groot N.N."/>
        </authorList>
    </citation>
    <scope>NUCLEOTIDE SEQUENCE [LARGE SCALE GENOMIC DNA]</scope>
    <source>
        <strain evidence="4 5">CGMCC 1.9167</strain>
    </source>
</reference>
<gene>
    <name evidence="4" type="ORF">SAMN05216203_0672</name>
</gene>
<feature type="domain" description="Glycosyltransferase subfamily 4-like N-terminal" evidence="3">
    <location>
        <begin position="67"/>
        <end position="161"/>
    </location>
</feature>